<comment type="caution">
    <text evidence="2">The sequence shown here is derived from an EMBL/GenBank/DDBJ whole genome shotgun (WGS) entry which is preliminary data.</text>
</comment>
<keyword evidence="1" id="KW-0732">Signal</keyword>
<gene>
    <name evidence="2" type="ORF">CTI12_AA147830</name>
</gene>
<dbReference type="Gene3D" id="3.10.450.10">
    <property type="match status" value="1"/>
</dbReference>
<evidence type="ECO:0000313" key="2">
    <source>
        <dbReference type="EMBL" id="PWA85541.1"/>
    </source>
</evidence>
<dbReference type="AlphaFoldDB" id="A0A2U1PIF5"/>
<accession>A0A2U1PIF5</accession>
<dbReference type="OrthoDB" id="1908104at2759"/>
<organism evidence="2 3">
    <name type="scientific">Artemisia annua</name>
    <name type="common">Sweet wormwood</name>
    <dbReference type="NCBI Taxonomy" id="35608"/>
    <lineage>
        <taxon>Eukaryota</taxon>
        <taxon>Viridiplantae</taxon>
        <taxon>Streptophyta</taxon>
        <taxon>Embryophyta</taxon>
        <taxon>Tracheophyta</taxon>
        <taxon>Spermatophyta</taxon>
        <taxon>Magnoliopsida</taxon>
        <taxon>eudicotyledons</taxon>
        <taxon>Gunneridae</taxon>
        <taxon>Pentapetalae</taxon>
        <taxon>asterids</taxon>
        <taxon>campanulids</taxon>
        <taxon>Asterales</taxon>
        <taxon>Asteraceae</taxon>
        <taxon>Asteroideae</taxon>
        <taxon>Anthemideae</taxon>
        <taxon>Artemisiinae</taxon>
        <taxon>Artemisia</taxon>
    </lineage>
</organism>
<sequence length="87" mass="9997">MAKTSILTVTTLMCTLFLGSAIKDVKNNNEMQELGQFSIEEYNRKVGSNGALKFVEIVKAECQYILWQLKQRVRKEVRIPFLMLKLG</sequence>
<reference evidence="2 3" key="1">
    <citation type="journal article" date="2018" name="Mol. Plant">
        <title>The genome of Artemisia annua provides insight into the evolution of Asteraceae family and artemisinin biosynthesis.</title>
        <authorList>
            <person name="Shen Q."/>
            <person name="Zhang L."/>
            <person name="Liao Z."/>
            <person name="Wang S."/>
            <person name="Yan T."/>
            <person name="Shi P."/>
            <person name="Liu M."/>
            <person name="Fu X."/>
            <person name="Pan Q."/>
            <person name="Wang Y."/>
            <person name="Lv Z."/>
            <person name="Lu X."/>
            <person name="Zhang F."/>
            <person name="Jiang W."/>
            <person name="Ma Y."/>
            <person name="Chen M."/>
            <person name="Hao X."/>
            <person name="Li L."/>
            <person name="Tang Y."/>
            <person name="Lv G."/>
            <person name="Zhou Y."/>
            <person name="Sun X."/>
            <person name="Brodelius P.E."/>
            <person name="Rose J.K.C."/>
            <person name="Tang K."/>
        </authorList>
    </citation>
    <scope>NUCLEOTIDE SEQUENCE [LARGE SCALE GENOMIC DNA]</scope>
    <source>
        <strain evidence="3">cv. Huhao1</strain>
        <tissue evidence="2">Leaf</tissue>
    </source>
</reference>
<protein>
    <submittedName>
        <fullName evidence="2">Uncharacterized protein</fullName>
    </submittedName>
</protein>
<dbReference type="InterPro" id="IPR046350">
    <property type="entry name" value="Cystatin_sf"/>
</dbReference>
<proteinExistence type="predicted"/>
<feature type="chain" id="PRO_5015408129" evidence="1">
    <location>
        <begin position="22"/>
        <end position="87"/>
    </location>
</feature>
<evidence type="ECO:0000313" key="3">
    <source>
        <dbReference type="Proteomes" id="UP000245207"/>
    </source>
</evidence>
<name>A0A2U1PIF5_ARTAN</name>
<dbReference type="PANTHER" id="PTHR47373:SF1">
    <property type="entry name" value="CYSTEINE PROTEINASE INHIBITOR 2"/>
    <property type="match status" value="1"/>
</dbReference>
<dbReference type="Proteomes" id="UP000245207">
    <property type="component" value="Unassembled WGS sequence"/>
</dbReference>
<keyword evidence="3" id="KW-1185">Reference proteome</keyword>
<dbReference type="SUPFAM" id="SSF54403">
    <property type="entry name" value="Cystatin/monellin"/>
    <property type="match status" value="1"/>
</dbReference>
<feature type="signal peptide" evidence="1">
    <location>
        <begin position="1"/>
        <end position="21"/>
    </location>
</feature>
<dbReference type="PANTHER" id="PTHR47373">
    <property type="entry name" value="CYSTEINE PROTEINASE INHIBITOR 2"/>
    <property type="match status" value="1"/>
</dbReference>
<evidence type="ECO:0000256" key="1">
    <source>
        <dbReference type="SAM" id="SignalP"/>
    </source>
</evidence>
<dbReference type="EMBL" id="PKPP01001109">
    <property type="protein sequence ID" value="PWA85541.1"/>
    <property type="molecule type" value="Genomic_DNA"/>
</dbReference>